<dbReference type="OrthoDB" id="10568172at2759"/>
<gene>
    <name evidence="1" type="ORF">TrCOL_g12874</name>
</gene>
<reference evidence="2" key="1">
    <citation type="journal article" date="2023" name="Commun. Biol.">
        <title>Genome analysis of Parmales, the sister group of diatoms, reveals the evolutionary specialization of diatoms from phago-mixotrophs to photoautotrophs.</title>
        <authorList>
            <person name="Ban H."/>
            <person name="Sato S."/>
            <person name="Yoshikawa S."/>
            <person name="Yamada K."/>
            <person name="Nakamura Y."/>
            <person name="Ichinomiya M."/>
            <person name="Sato N."/>
            <person name="Blanc-Mathieu R."/>
            <person name="Endo H."/>
            <person name="Kuwata A."/>
            <person name="Ogata H."/>
        </authorList>
    </citation>
    <scope>NUCLEOTIDE SEQUENCE [LARGE SCALE GENOMIC DNA]</scope>
</reference>
<sequence>MVSSQKAMVDTLTRVRVAYDAHINPLPSSWSSHGYVAVGNFLDATTANEVAQDVSNLEVKIDDPNVTLNLGLRGRYRNLTGKDYGDVPKVVELIVSTAKAVAGVFNEVDRETGKAGKKVLNGQVQQNRAGLEVGSKGEWVDVEGGEGVEVEVIYYVRGGGGGRVKVGGDVVELGEGNVMVMVDRKRGTEVEREGEGEEEQGVVRVWMYKAEDDNV</sequence>
<evidence type="ECO:0000313" key="1">
    <source>
        <dbReference type="EMBL" id="GMI24017.1"/>
    </source>
</evidence>
<evidence type="ECO:0000313" key="2">
    <source>
        <dbReference type="Proteomes" id="UP001165065"/>
    </source>
</evidence>
<comment type="caution">
    <text evidence="1">The sequence shown here is derived from an EMBL/GenBank/DDBJ whole genome shotgun (WGS) entry which is preliminary data.</text>
</comment>
<accession>A0A9W7L309</accession>
<dbReference type="AlphaFoldDB" id="A0A9W7L309"/>
<keyword evidence="2" id="KW-1185">Reference proteome</keyword>
<organism evidence="1 2">
    <name type="scientific">Triparma columacea</name>
    <dbReference type="NCBI Taxonomy" id="722753"/>
    <lineage>
        <taxon>Eukaryota</taxon>
        <taxon>Sar</taxon>
        <taxon>Stramenopiles</taxon>
        <taxon>Ochrophyta</taxon>
        <taxon>Bolidophyceae</taxon>
        <taxon>Parmales</taxon>
        <taxon>Triparmaceae</taxon>
        <taxon>Triparma</taxon>
    </lineage>
</organism>
<proteinExistence type="predicted"/>
<dbReference type="EMBL" id="BRYA01000579">
    <property type="protein sequence ID" value="GMI24017.1"/>
    <property type="molecule type" value="Genomic_DNA"/>
</dbReference>
<protein>
    <submittedName>
        <fullName evidence="1">Uncharacterized protein</fullName>
    </submittedName>
</protein>
<name>A0A9W7L309_9STRA</name>
<dbReference type="Proteomes" id="UP001165065">
    <property type="component" value="Unassembled WGS sequence"/>
</dbReference>